<dbReference type="Pfam" id="PF05534">
    <property type="entry name" value="HicB"/>
    <property type="match status" value="1"/>
</dbReference>
<dbReference type="Proteomes" id="UP001064971">
    <property type="component" value="Chromosome"/>
</dbReference>
<sequence length="92" mass="10148">MQTTLRLNDDLHRRAKMEAARRGITLTQLVEEGLRAQLEAGAAASRPPVVLPTFDSGLSFNFTPEEIKAMMNDDSEQLARLGLTPEAANPRK</sequence>
<dbReference type="InterPro" id="IPR008651">
    <property type="entry name" value="Uncharacterised_HicB"/>
</dbReference>
<dbReference type="RefSeq" id="WP_264776363.1">
    <property type="nucleotide sequence ID" value="NZ_AP026560.1"/>
</dbReference>
<evidence type="ECO:0000313" key="2">
    <source>
        <dbReference type="Proteomes" id="UP001064971"/>
    </source>
</evidence>
<name>A0ABN6RE91_9DEIO</name>
<proteinExistence type="predicted"/>
<gene>
    <name evidence="1" type="ORF">DAETH_04900</name>
</gene>
<protein>
    <submittedName>
        <fullName evidence="1">Uncharacterized protein</fullName>
    </submittedName>
</protein>
<evidence type="ECO:0000313" key="1">
    <source>
        <dbReference type="EMBL" id="BDP40521.1"/>
    </source>
</evidence>
<reference evidence="1" key="1">
    <citation type="submission" date="2022-07" db="EMBL/GenBank/DDBJ databases">
        <title>Complete Genome Sequence of the Radioresistant Bacterium Deinococcus aetherius ST0316, Isolated from the Air Dust collected in Lower Stratosphere above Japan.</title>
        <authorList>
            <person name="Satoh K."/>
            <person name="Hagiwara K."/>
            <person name="Katsumata K."/>
            <person name="Kubo A."/>
            <person name="Yokobori S."/>
            <person name="Yamagishi A."/>
            <person name="Oono Y."/>
            <person name="Narumi I."/>
        </authorList>
    </citation>
    <scope>NUCLEOTIDE SEQUENCE</scope>
    <source>
        <strain evidence="1">ST0316</strain>
    </source>
</reference>
<accession>A0ABN6RE91</accession>
<keyword evidence="2" id="KW-1185">Reference proteome</keyword>
<dbReference type="EMBL" id="AP026560">
    <property type="protein sequence ID" value="BDP40521.1"/>
    <property type="molecule type" value="Genomic_DNA"/>
</dbReference>
<organism evidence="1 2">
    <name type="scientific">Deinococcus aetherius</name>
    <dbReference type="NCBI Taxonomy" id="200252"/>
    <lineage>
        <taxon>Bacteria</taxon>
        <taxon>Thermotogati</taxon>
        <taxon>Deinococcota</taxon>
        <taxon>Deinococci</taxon>
        <taxon>Deinococcales</taxon>
        <taxon>Deinococcaceae</taxon>
        <taxon>Deinococcus</taxon>
    </lineage>
</organism>
<dbReference type="SUPFAM" id="SSF47598">
    <property type="entry name" value="Ribbon-helix-helix"/>
    <property type="match status" value="1"/>
</dbReference>
<dbReference type="InterPro" id="IPR010985">
    <property type="entry name" value="Ribbon_hlx_hlx"/>
</dbReference>